<sequence length="95" mass="11152">MEKVKSLDWFKEEIAPNLIPYELNYRFYEEGDFGSLNQVIFESSGKGGGIDFWSTGWLGVHLVDYIRGEELLNVLLEPHQEQEKTEIFKRLQELL</sequence>
<proteinExistence type="predicted"/>
<accession>A0A845PSE9</accession>
<organism evidence="1 2">
    <name type="scientific">Elizabethkingia argenteiflava</name>
    <dbReference type="NCBI Taxonomy" id="2681556"/>
    <lineage>
        <taxon>Bacteria</taxon>
        <taxon>Pseudomonadati</taxon>
        <taxon>Bacteroidota</taxon>
        <taxon>Flavobacteriia</taxon>
        <taxon>Flavobacteriales</taxon>
        <taxon>Weeksellaceae</taxon>
        <taxon>Elizabethkingia</taxon>
    </lineage>
</organism>
<keyword evidence="2" id="KW-1185">Reference proteome</keyword>
<name>A0A845PSE9_9FLAO</name>
<evidence type="ECO:0000313" key="1">
    <source>
        <dbReference type="EMBL" id="NAW50585.1"/>
    </source>
</evidence>
<dbReference type="EMBL" id="JAAABJ010000364">
    <property type="protein sequence ID" value="NAW50585.1"/>
    <property type="molecule type" value="Genomic_DNA"/>
</dbReference>
<comment type="caution">
    <text evidence="1">The sequence shown here is derived from an EMBL/GenBank/DDBJ whole genome shotgun (WGS) entry which is preliminary data.</text>
</comment>
<gene>
    <name evidence="1" type="ORF">GNY06_04025</name>
</gene>
<dbReference type="Proteomes" id="UP000553459">
    <property type="component" value="Unassembled WGS sequence"/>
</dbReference>
<evidence type="ECO:0000313" key="2">
    <source>
        <dbReference type="Proteomes" id="UP000553459"/>
    </source>
</evidence>
<dbReference type="AlphaFoldDB" id="A0A845PSE9"/>
<reference evidence="1 2" key="1">
    <citation type="submission" date="2019-11" db="EMBL/GenBank/DDBJ databases">
        <title>Characterization of Elizabethkingia argenteiflava sp. nov., isolated from inner surface of Soybean Pods.</title>
        <authorList>
            <person name="Mo S."/>
        </authorList>
    </citation>
    <scope>NUCLEOTIDE SEQUENCE [LARGE SCALE GENOMIC DNA]</scope>
    <source>
        <strain evidence="1 2">YB22</strain>
    </source>
</reference>
<protein>
    <submittedName>
        <fullName evidence="1">Uncharacterized protein</fullName>
    </submittedName>
</protein>
<dbReference type="RefSeq" id="WP_166518915.1">
    <property type="nucleotide sequence ID" value="NZ_JAAABJ010000364.1"/>
</dbReference>